<dbReference type="InterPro" id="IPR025369">
    <property type="entry name" value="DUF4274"/>
</dbReference>
<dbReference type="Pfam" id="PF14096">
    <property type="entry name" value="DUF4274"/>
    <property type="match status" value="1"/>
</dbReference>
<gene>
    <name evidence="2" type="ORF">SAMN02745136_04565</name>
</gene>
<sequence length="149" mass="17802">MDKEKEKFIQQILYEKDIEEVLKVVQAINDPEMLYMYAYNYNWDNGFEIPKNIIFNDCCDLSTALMIFYSVDGYRYLQKKDEKNDSLKEWSVFIKELYNRILKNSFIKSNTKFVPPLNKVQIFKLKKVLGMEEHIFLEEIGSNDLNISL</sequence>
<dbReference type="AlphaFoldDB" id="A0A1M6ZH40"/>
<protein>
    <recommendedName>
        <fullName evidence="1">DUF4274 domain-containing protein</fullName>
    </recommendedName>
</protein>
<organism evidence="2 3">
    <name type="scientific">Anaerocolumna jejuensis DSM 15929</name>
    <dbReference type="NCBI Taxonomy" id="1121322"/>
    <lineage>
        <taxon>Bacteria</taxon>
        <taxon>Bacillati</taxon>
        <taxon>Bacillota</taxon>
        <taxon>Clostridia</taxon>
        <taxon>Lachnospirales</taxon>
        <taxon>Lachnospiraceae</taxon>
        <taxon>Anaerocolumna</taxon>
    </lineage>
</organism>
<evidence type="ECO:0000313" key="2">
    <source>
        <dbReference type="EMBL" id="SHL29694.1"/>
    </source>
</evidence>
<dbReference type="STRING" id="1121322.SAMN02745136_04565"/>
<evidence type="ECO:0000259" key="1">
    <source>
        <dbReference type="Pfam" id="PF14096"/>
    </source>
</evidence>
<dbReference type="RefSeq" id="WP_073279343.1">
    <property type="nucleotide sequence ID" value="NZ_FRAC01000029.1"/>
</dbReference>
<dbReference type="EMBL" id="FRAC01000029">
    <property type="protein sequence ID" value="SHL29694.1"/>
    <property type="molecule type" value="Genomic_DNA"/>
</dbReference>
<proteinExistence type="predicted"/>
<dbReference type="Proteomes" id="UP000184386">
    <property type="component" value="Unassembled WGS sequence"/>
</dbReference>
<dbReference type="OrthoDB" id="2169335at2"/>
<keyword evidence="3" id="KW-1185">Reference proteome</keyword>
<reference evidence="2 3" key="1">
    <citation type="submission" date="2016-11" db="EMBL/GenBank/DDBJ databases">
        <authorList>
            <person name="Jaros S."/>
            <person name="Januszkiewicz K."/>
            <person name="Wedrychowicz H."/>
        </authorList>
    </citation>
    <scope>NUCLEOTIDE SEQUENCE [LARGE SCALE GENOMIC DNA]</scope>
    <source>
        <strain evidence="2 3">DSM 15929</strain>
    </source>
</reference>
<evidence type="ECO:0000313" key="3">
    <source>
        <dbReference type="Proteomes" id="UP000184386"/>
    </source>
</evidence>
<feature type="domain" description="DUF4274" evidence="1">
    <location>
        <begin position="29"/>
        <end position="102"/>
    </location>
</feature>
<name>A0A1M6ZH40_9FIRM</name>
<accession>A0A1M6ZH40</accession>